<dbReference type="InterPro" id="IPR052035">
    <property type="entry name" value="ZnF_BED_domain_contain"/>
</dbReference>
<accession>A0A409YY05</accession>
<dbReference type="GO" id="GO:0005634">
    <property type="term" value="C:nucleus"/>
    <property type="evidence" value="ECO:0007669"/>
    <property type="project" value="UniProtKB-SubCell"/>
</dbReference>
<evidence type="ECO:0000313" key="6">
    <source>
        <dbReference type="EMBL" id="PPR07906.1"/>
    </source>
</evidence>
<evidence type="ECO:0000313" key="7">
    <source>
        <dbReference type="Proteomes" id="UP000284842"/>
    </source>
</evidence>
<dbReference type="AlphaFoldDB" id="A0A409YY05"/>
<keyword evidence="5" id="KW-0539">Nucleus</keyword>
<dbReference type="STRING" id="181874.A0A409YY05"/>
<protein>
    <recommendedName>
        <fullName evidence="8">HAT C-terminal dimerisation domain-containing protein</fullName>
    </recommendedName>
</protein>
<dbReference type="Proteomes" id="UP000284842">
    <property type="component" value="Unassembled WGS sequence"/>
</dbReference>
<name>A0A409YY05_9AGAR</name>
<comment type="subcellular location">
    <subcellularLocation>
        <location evidence="1">Nucleus</location>
    </subcellularLocation>
</comment>
<organism evidence="6 7">
    <name type="scientific">Panaeolus cyanescens</name>
    <dbReference type="NCBI Taxonomy" id="181874"/>
    <lineage>
        <taxon>Eukaryota</taxon>
        <taxon>Fungi</taxon>
        <taxon>Dikarya</taxon>
        <taxon>Basidiomycota</taxon>
        <taxon>Agaricomycotina</taxon>
        <taxon>Agaricomycetes</taxon>
        <taxon>Agaricomycetidae</taxon>
        <taxon>Agaricales</taxon>
        <taxon>Agaricineae</taxon>
        <taxon>Galeropsidaceae</taxon>
        <taxon>Panaeolus</taxon>
    </lineage>
</organism>
<dbReference type="PANTHER" id="PTHR46481:SF10">
    <property type="entry name" value="ZINC FINGER BED DOMAIN-CONTAINING PROTEIN 39"/>
    <property type="match status" value="1"/>
</dbReference>
<comment type="caution">
    <text evidence="6">The sequence shown here is derived from an EMBL/GenBank/DDBJ whole genome shotgun (WGS) entry which is preliminary data.</text>
</comment>
<keyword evidence="7" id="KW-1185">Reference proteome</keyword>
<gene>
    <name evidence="6" type="ORF">CVT24_002801</name>
</gene>
<dbReference type="InParanoid" id="A0A409YY05"/>
<evidence type="ECO:0000256" key="4">
    <source>
        <dbReference type="ARBA" id="ARBA00022833"/>
    </source>
</evidence>
<evidence type="ECO:0000256" key="3">
    <source>
        <dbReference type="ARBA" id="ARBA00022771"/>
    </source>
</evidence>
<keyword evidence="3" id="KW-0863">Zinc-finger</keyword>
<reference evidence="6 7" key="1">
    <citation type="journal article" date="2018" name="Evol. Lett.">
        <title>Horizontal gene cluster transfer increased hallucinogenic mushroom diversity.</title>
        <authorList>
            <person name="Reynolds H.T."/>
            <person name="Vijayakumar V."/>
            <person name="Gluck-Thaler E."/>
            <person name="Korotkin H.B."/>
            <person name="Matheny P.B."/>
            <person name="Slot J.C."/>
        </authorList>
    </citation>
    <scope>NUCLEOTIDE SEQUENCE [LARGE SCALE GENOMIC DNA]</scope>
    <source>
        <strain evidence="6 7">2629</strain>
    </source>
</reference>
<dbReference type="PANTHER" id="PTHR46481">
    <property type="entry name" value="ZINC FINGER BED DOMAIN-CONTAINING PROTEIN 4"/>
    <property type="match status" value="1"/>
</dbReference>
<evidence type="ECO:0000256" key="1">
    <source>
        <dbReference type="ARBA" id="ARBA00004123"/>
    </source>
</evidence>
<evidence type="ECO:0008006" key="8">
    <source>
        <dbReference type="Google" id="ProtNLM"/>
    </source>
</evidence>
<keyword evidence="4" id="KW-0862">Zinc</keyword>
<dbReference type="GO" id="GO:0008270">
    <property type="term" value="F:zinc ion binding"/>
    <property type="evidence" value="ECO:0007669"/>
    <property type="project" value="UniProtKB-KW"/>
</dbReference>
<evidence type="ECO:0000256" key="5">
    <source>
        <dbReference type="ARBA" id="ARBA00023242"/>
    </source>
</evidence>
<sequence length="196" mass="22112">MLPKDRQRKRAELADAALKMQQTNVTSHFDVAPAKEPQPEAYSDELFKEVAIEWLIETNQPIQAFEHPTFKRMIELAARATRGIQLPTRKQTCAEILRMFKEQMKGLSERLNSKAVAGEVSLTCDAWQADNADGYFAVTGHWIEEILSETPGSVGGWTEMEALLGFTQLNTSHNGERLGQALYKVCDRLHIVHKVC</sequence>
<dbReference type="EMBL" id="NHTK01000301">
    <property type="protein sequence ID" value="PPR07906.1"/>
    <property type="molecule type" value="Genomic_DNA"/>
</dbReference>
<dbReference type="OrthoDB" id="3256444at2759"/>
<evidence type="ECO:0000256" key="2">
    <source>
        <dbReference type="ARBA" id="ARBA00022723"/>
    </source>
</evidence>
<keyword evidence="2" id="KW-0479">Metal-binding</keyword>
<proteinExistence type="predicted"/>